<proteinExistence type="predicted"/>
<gene>
    <name evidence="4" type="ORF">GCM10010995_19280</name>
</gene>
<feature type="coiled-coil region" evidence="1">
    <location>
        <begin position="101"/>
        <end position="153"/>
    </location>
</feature>
<feature type="region of interest" description="Disordered" evidence="2">
    <location>
        <begin position="1"/>
        <end position="21"/>
    </location>
</feature>
<name>A0A8J2Z5E2_9GAMM</name>
<dbReference type="RefSeq" id="WP_117003252.1">
    <property type="nucleotide sequence ID" value="NZ_BMJS01000023.1"/>
</dbReference>
<feature type="transmembrane region" description="Helical" evidence="3">
    <location>
        <begin position="49"/>
        <end position="68"/>
    </location>
</feature>
<evidence type="ECO:0000256" key="3">
    <source>
        <dbReference type="SAM" id="Phobius"/>
    </source>
</evidence>
<evidence type="ECO:0000256" key="2">
    <source>
        <dbReference type="SAM" id="MobiDB-lite"/>
    </source>
</evidence>
<reference evidence="4" key="1">
    <citation type="journal article" date="2014" name="Int. J. Syst. Evol. Microbiol.">
        <title>Complete genome sequence of Corynebacterium casei LMG S-19264T (=DSM 44701T), isolated from a smear-ripened cheese.</title>
        <authorList>
            <consortium name="US DOE Joint Genome Institute (JGI-PGF)"/>
            <person name="Walter F."/>
            <person name="Albersmeier A."/>
            <person name="Kalinowski J."/>
            <person name="Ruckert C."/>
        </authorList>
    </citation>
    <scope>NUCLEOTIDE SEQUENCE</scope>
    <source>
        <strain evidence="4">CGMCC 1.15758</strain>
    </source>
</reference>
<keyword evidence="3" id="KW-0812">Transmembrane</keyword>
<accession>A0A8J2Z5E2</accession>
<evidence type="ECO:0000313" key="5">
    <source>
        <dbReference type="Proteomes" id="UP000636949"/>
    </source>
</evidence>
<keyword evidence="3" id="KW-1133">Transmembrane helix</keyword>
<dbReference type="EMBL" id="BMJS01000023">
    <property type="protein sequence ID" value="GGG01949.1"/>
    <property type="molecule type" value="Genomic_DNA"/>
</dbReference>
<dbReference type="Proteomes" id="UP000636949">
    <property type="component" value="Unassembled WGS sequence"/>
</dbReference>
<reference evidence="4" key="2">
    <citation type="submission" date="2020-09" db="EMBL/GenBank/DDBJ databases">
        <authorList>
            <person name="Sun Q."/>
            <person name="Zhou Y."/>
        </authorList>
    </citation>
    <scope>NUCLEOTIDE SEQUENCE</scope>
    <source>
        <strain evidence="4">CGMCC 1.15758</strain>
    </source>
</reference>
<keyword evidence="3" id="KW-0472">Membrane</keyword>
<dbReference type="OrthoDB" id="5622116at2"/>
<organism evidence="4 5">
    <name type="scientific">Cysteiniphilum litorale</name>
    <dbReference type="NCBI Taxonomy" id="2056700"/>
    <lineage>
        <taxon>Bacteria</taxon>
        <taxon>Pseudomonadati</taxon>
        <taxon>Pseudomonadota</taxon>
        <taxon>Gammaproteobacteria</taxon>
        <taxon>Thiotrichales</taxon>
        <taxon>Fastidiosibacteraceae</taxon>
        <taxon>Cysteiniphilum</taxon>
    </lineage>
</organism>
<comment type="caution">
    <text evidence="4">The sequence shown here is derived from an EMBL/GenBank/DDBJ whole genome shotgun (WGS) entry which is preliminary data.</text>
</comment>
<evidence type="ECO:0000256" key="1">
    <source>
        <dbReference type="SAM" id="Coils"/>
    </source>
</evidence>
<dbReference type="AlphaFoldDB" id="A0A8J2Z5E2"/>
<evidence type="ECO:0000313" key="4">
    <source>
        <dbReference type="EMBL" id="GGG01949.1"/>
    </source>
</evidence>
<protein>
    <submittedName>
        <fullName evidence="4">Uncharacterized protein</fullName>
    </submittedName>
</protein>
<keyword evidence="5" id="KW-1185">Reference proteome</keyword>
<keyword evidence="1" id="KW-0175">Coiled coil</keyword>
<sequence length="266" mass="29073">MKKLFGSLNKKADKTQDQASDIELENDEFDVEVSSRQKGKTPLTKQQKLMVLGGVGVACVLVFQLFIITNQKEIQAHQKVLQSHIEDQAGAIRNTLSNIIHAEAEEVRKSADAKIAELKQMILNSNTEAVTQLQQMQMKLDEVQKQTKSLDKVSDDLAKQFLAKLTQIAASSASNDKGQAMQPIMTMPTTADKVATNYKIYSANSYGLVLQSNNGTFTIANIGKMLPGLGEITSMTANEVIAGDYKIISDPQGFKVDESAAISAYQ</sequence>